<name>Q9ZAD5_PORGN</name>
<sequence>MLMTHDFAQRRKTLQDIVCHCCLKDFWGIVYYGLIILALTGLVLRSQEVIDRLDRSKCADRHFYKYCIPIVHCPVPQTRPFKGEQFTSVFALFGYEGRFGINERFEVELFPFVVAQRANQIHRIEIGALFEHSSLLGIGHIYLSTFQYLQGRTAVCFANDKRPPTGFTLIAHHTADTYRTV</sequence>
<gene>
    <name evidence="2" type="primary">orf2</name>
</gene>
<evidence type="ECO:0000256" key="1">
    <source>
        <dbReference type="SAM" id="Phobius"/>
    </source>
</evidence>
<organism evidence="2">
    <name type="scientific">Porphyromonas gingivalis</name>
    <name type="common">Bacteroides gingivalis</name>
    <dbReference type="NCBI Taxonomy" id="837"/>
    <lineage>
        <taxon>Bacteria</taxon>
        <taxon>Pseudomonadati</taxon>
        <taxon>Bacteroidota</taxon>
        <taxon>Bacteroidia</taxon>
        <taxon>Bacteroidales</taxon>
        <taxon>Porphyromonadaceae</taxon>
        <taxon>Porphyromonas</taxon>
    </lineage>
</organism>
<keyword evidence="1" id="KW-0812">Transmembrane</keyword>
<feature type="transmembrane region" description="Helical" evidence="1">
    <location>
        <begin position="26"/>
        <end position="44"/>
    </location>
</feature>
<accession>Q9ZAD5</accession>
<protein>
    <submittedName>
        <fullName evidence="2">ORF2</fullName>
    </submittedName>
</protein>
<proteinExistence type="predicted"/>
<keyword evidence="1" id="KW-1133">Transmembrane helix</keyword>
<evidence type="ECO:0000313" key="2">
    <source>
        <dbReference type="EMBL" id="BAA35085.1"/>
    </source>
</evidence>
<reference evidence="2" key="1">
    <citation type="journal article" date="1999" name="FEBS Lett.">
        <title>A novel dnaK operon from Porphyromonas gingivalis.</title>
        <authorList>
            <person name="Yoshida A."/>
            <person name="Nakano Y."/>
            <person name="Yamashita Y."/>
            <person name="Oho T."/>
            <person name="Shibata Y."/>
            <person name="Ohishi M."/>
            <person name="Koga T."/>
        </authorList>
    </citation>
    <scope>NUCLEOTIDE SEQUENCE</scope>
    <source>
        <strain evidence="2">ATCC 33277</strain>
    </source>
</reference>
<keyword evidence="1" id="KW-0472">Membrane</keyword>
<dbReference type="EMBL" id="AB015879">
    <property type="protein sequence ID" value="BAA35085.1"/>
    <property type="molecule type" value="Genomic_DNA"/>
</dbReference>
<dbReference type="AlphaFoldDB" id="Q9ZAD5"/>